<keyword evidence="3" id="KW-1185">Reference proteome</keyword>
<evidence type="ECO:0000313" key="3">
    <source>
        <dbReference type="Proteomes" id="UP000186309"/>
    </source>
</evidence>
<dbReference type="KEGG" id="pbor:BSF38_02184"/>
<reference evidence="3" key="1">
    <citation type="submission" date="2016-12" db="EMBL/GenBank/DDBJ databases">
        <title>Comparative genomics of four Isosphaeraceae planctomycetes: a common pool of plasmids and glycoside hydrolase genes.</title>
        <authorList>
            <person name="Ivanova A."/>
        </authorList>
    </citation>
    <scope>NUCLEOTIDE SEQUENCE [LARGE SCALE GENOMIC DNA]</scope>
    <source>
        <strain evidence="3">PX4</strain>
    </source>
</reference>
<dbReference type="OrthoDB" id="9802910at2"/>
<organism evidence="2 3">
    <name type="scientific">Paludisphaera borealis</name>
    <dbReference type="NCBI Taxonomy" id="1387353"/>
    <lineage>
        <taxon>Bacteria</taxon>
        <taxon>Pseudomonadati</taxon>
        <taxon>Planctomycetota</taxon>
        <taxon>Planctomycetia</taxon>
        <taxon>Isosphaerales</taxon>
        <taxon>Isosphaeraceae</taxon>
        <taxon>Paludisphaera</taxon>
    </lineage>
</organism>
<dbReference type="STRING" id="1387353.BSF38_02184"/>
<dbReference type="RefSeq" id="WP_076345506.1">
    <property type="nucleotide sequence ID" value="NZ_CP019082.1"/>
</dbReference>
<dbReference type="EMBL" id="CP019082">
    <property type="protein sequence ID" value="APW60696.1"/>
    <property type="molecule type" value="Genomic_DNA"/>
</dbReference>
<sequence length="154" mass="17721">MATANPLLEPKRKYYSVEEANRALPLVRAIVTDIVRHYEQVEELQGRLSRVTRERKRQTDDFYSEELAQTQAELTVQEDHLREYIDELKKLGVELKSEDGLCDFPSMMDGREVYLCWRLGEPQVSHWHELEAGFAGRKRLSSPNRAGSGADVGN</sequence>
<accession>A0A1U7CP63</accession>
<dbReference type="PIRSF" id="PIRSF016498">
    <property type="entry name" value="UCP016498"/>
    <property type="match status" value="1"/>
</dbReference>
<evidence type="ECO:0008006" key="4">
    <source>
        <dbReference type="Google" id="ProtNLM"/>
    </source>
</evidence>
<feature type="coiled-coil region" evidence="1">
    <location>
        <begin position="34"/>
        <end position="87"/>
    </location>
</feature>
<gene>
    <name evidence="2" type="ORF">BSF38_02184</name>
</gene>
<name>A0A1U7CP63_9BACT</name>
<evidence type="ECO:0000256" key="1">
    <source>
        <dbReference type="SAM" id="Coils"/>
    </source>
</evidence>
<dbReference type="Proteomes" id="UP000186309">
    <property type="component" value="Chromosome"/>
</dbReference>
<protein>
    <recommendedName>
        <fullName evidence="4">DUF2203 domain-containing protein</fullName>
    </recommendedName>
</protein>
<dbReference type="AlphaFoldDB" id="A0A1U7CP63"/>
<evidence type="ECO:0000313" key="2">
    <source>
        <dbReference type="EMBL" id="APW60696.1"/>
    </source>
</evidence>
<keyword evidence="1" id="KW-0175">Coiled coil</keyword>
<dbReference type="InterPro" id="IPR018699">
    <property type="entry name" value="DUF2203"/>
</dbReference>
<proteinExistence type="predicted"/>
<dbReference type="Pfam" id="PF09969">
    <property type="entry name" value="DUF2203"/>
    <property type="match status" value="1"/>
</dbReference>